<dbReference type="Pfam" id="PF04185">
    <property type="entry name" value="Phosphoesterase"/>
    <property type="match status" value="1"/>
</dbReference>
<sequence length="624" mass="66148">MAPGGLQGRQGAQGLVPGQIHSVVRHASLPISLSVMLRNGTHLPGRWGWKVGRVTVERDVYGRVGGNAVESGLSLGRLVLMDGRLRWSVGCASWGVFHRTFTQVYEYLGSTRVDRAPTSCVMTIWGTSRLRRNGTGVRPRSVAAGLAAALAAAAVVGSTAGPAAANSHDFHTPKIKHVWTIMLENKSYEASFTGLNQNSYLWKTLPQYGELLRQYYGTGHYSLDNYISAVSGQAPAPATQNDCPQYTNVAPGTPAADGQVHANSGCVYPDSVGTLFNQLDAKHLSWKAYMQDMGNTDGREDPYHCGIPGDPSGAGVVDPGGATAQDQYVPKHNPTAWFHSIIDHPNDCANVVPLNGRAAQPGHDAISSLADDLKSEKTTPAFSWITPDNCSDAHDSTCKGDNLSGDPNNHQGGLYASDLFLQKVIPEIMASPAFQDGGLIDITFDEAFPPYKMYGNSTADYQGNSDPSLNTPTDTAQSVVACCNELPGPNVTQPGDQAFGQDTTPGGGITGSLLISRYIKPGTISDQPYNHYSWLRSMEDLFKIEHGGTDGHGHLGYAGMPGLRPFGPDVYNNPSGKAMQPAAMGSNGVYSATATAANKQSADVQPDFTGPNAATDSLKPGAGK</sequence>
<reference evidence="4 5" key="1">
    <citation type="submission" date="2019-06" db="EMBL/GenBank/DDBJ databases">
        <title>Description of Kitasatospora acidophila sp. nov. isolated from pine grove soil, and reclassification of Streptomyces novaecaesareae to Kitasatospora novaeceasareae comb. nov.</title>
        <authorList>
            <person name="Kim M.J."/>
        </authorList>
    </citation>
    <scope>NUCLEOTIDE SEQUENCE [LARGE SCALE GENOMIC DNA]</scope>
    <source>
        <strain evidence="4 5">MMS16-CNU292</strain>
    </source>
</reference>
<comment type="caution">
    <text evidence="4">The sequence shown here is derived from an EMBL/GenBank/DDBJ whole genome shotgun (WGS) entry which is preliminary data.</text>
</comment>
<dbReference type="InterPro" id="IPR007312">
    <property type="entry name" value="Phosphoesterase"/>
</dbReference>
<dbReference type="Gene3D" id="3.40.720.10">
    <property type="entry name" value="Alkaline Phosphatase, subunit A"/>
    <property type="match status" value="1"/>
</dbReference>
<keyword evidence="5" id="KW-1185">Reference proteome</keyword>
<gene>
    <name evidence="4" type="ORF">E6W39_37720</name>
</gene>
<dbReference type="GO" id="GO:0009395">
    <property type="term" value="P:phospholipid catabolic process"/>
    <property type="evidence" value="ECO:0007669"/>
    <property type="project" value="TreeGrafter"/>
</dbReference>
<keyword evidence="2" id="KW-0843">Virulence</keyword>
<evidence type="ECO:0000313" key="4">
    <source>
        <dbReference type="EMBL" id="TQF06885.1"/>
    </source>
</evidence>
<evidence type="ECO:0008006" key="6">
    <source>
        <dbReference type="Google" id="ProtNLM"/>
    </source>
</evidence>
<evidence type="ECO:0000313" key="5">
    <source>
        <dbReference type="Proteomes" id="UP000319103"/>
    </source>
</evidence>
<feature type="region of interest" description="Disordered" evidence="3">
    <location>
        <begin position="595"/>
        <end position="624"/>
    </location>
</feature>
<proteinExistence type="predicted"/>
<dbReference type="EMBL" id="VIGB01000003">
    <property type="protein sequence ID" value="TQF06885.1"/>
    <property type="molecule type" value="Genomic_DNA"/>
</dbReference>
<dbReference type="AlphaFoldDB" id="A0A540WCW5"/>
<organism evidence="4 5">
    <name type="scientific">Kitasatospora acidiphila</name>
    <dbReference type="NCBI Taxonomy" id="2567942"/>
    <lineage>
        <taxon>Bacteria</taxon>
        <taxon>Bacillati</taxon>
        <taxon>Actinomycetota</taxon>
        <taxon>Actinomycetes</taxon>
        <taxon>Kitasatosporales</taxon>
        <taxon>Streptomycetaceae</taxon>
        <taxon>Kitasatospora</taxon>
    </lineage>
</organism>
<dbReference type="InterPro" id="IPR017850">
    <property type="entry name" value="Alkaline_phosphatase_core_sf"/>
</dbReference>
<dbReference type="Proteomes" id="UP000319103">
    <property type="component" value="Unassembled WGS sequence"/>
</dbReference>
<accession>A0A540WCW5</accession>
<protein>
    <recommendedName>
        <fullName evidence="6">Phosphoesterase</fullName>
    </recommendedName>
</protein>
<dbReference type="OrthoDB" id="345880at2"/>
<dbReference type="PANTHER" id="PTHR31956:SF8">
    <property type="entry name" value="ACID PHOSPHATASE PHOA (AFU_ORTHOLOGUE AFUA_1G03570)"/>
    <property type="match status" value="1"/>
</dbReference>
<evidence type="ECO:0000256" key="1">
    <source>
        <dbReference type="ARBA" id="ARBA00022801"/>
    </source>
</evidence>
<keyword evidence="1" id="KW-0378">Hydrolase</keyword>
<dbReference type="GO" id="GO:0016788">
    <property type="term" value="F:hydrolase activity, acting on ester bonds"/>
    <property type="evidence" value="ECO:0007669"/>
    <property type="project" value="InterPro"/>
</dbReference>
<evidence type="ECO:0000256" key="2">
    <source>
        <dbReference type="ARBA" id="ARBA00023026"/>
    </source>
</evidence>
<evidence type="ECO:0000256" key="3">
    <source>
        <dbReference type="SAM" id="MobiDB-lite"/>
    </source>
</evidence>
<dbReference type="PANTHER" id="PTHR31956">
    <property type="entry name" value="NON-SPECIFIC PHOSPHOLIPASE C4-RELATED"/>
    <property type="match status" value="1"/>
</dbReference>
<name>A0A540WCW5_9ACTN</name>